<protein>
    <submittedName>
        <fullName evidence="11">PTS sugar transporter subunit IIC/EAL domain-containing protein</fullName>
    </submittedName>
</protein>
<evidence type="ECO:0000259" key="9">
    <source>
        <dbReference type="PROSITE" id="PS50883"/>
    </source>
</evidence>
<feature type="domain" description="PTS EIIC type-3" evidence="10">
    <location>
        <begin position="19"/>
        <end position="426"/>
    </location>
</feature>
<reference evidence="11 12" key="2">
    <citation type="submission" date="2020-02" db="EMBL/GenBank/DDBJ databases">
        <title>Genome sequences of Thiorhodococcus mannitoliphagus and Thiorhodococcus minor, purple sulfur photosynthetic bacteria in the gammaproteobacterial family, Chromatiaceae.</title>
        <authorList>
            <person name="Aviles F.A."/>
            <person name="Meyer T.E."/>
            <person name="Kyndt J.A."/>
        </authorList>
    </citation>
    <scope>NUCLEOTIDE SEQUENCE [LARGE SCALE GENOMIC DNA]</scope>
    <source>
        <strain evidence="11 12">DSM 18266</strain>
    </source>
</reference>
<feature type="transmembrane region" description="Helical" evidence="8">
    <location>
        <begin position="150"/>
        <end position="172"/>
    </location>
</feature>
<dbReference type="InterPro" id="IPR003352">
    <property type="entry name" value="PTS_EIIC"/>
</dbReference>
<evidence type="ECO:0000256" key="5">
    <source>
        <dbReference type="ARBA" id="ARBA00022692"/>
    </source>
</evidence>
<reference evidence="12" key="1">
    <citation type="journal article" date="2020" name="Microbiol. Resour. Announc.">
        <title>Draft Genome Sequences of Thiorhodococcus mannitoliphagus and Thiorhodococcus minor, Purple Sulfur Photosynthetic Bacteria in the Gammaproteobacterial Family Chromatiaceae.</title>
        <authorList>
            <person name="Aviles F.A."/>
            <person name="Meyer T.E."/>
            <person name="Kyndt J.A."/>
        </authorList>
    </citation>
    <scope>NUCLEOTIDE SEQUENCE [LARGE SCALE GENOMIC DNA]</scope>
    <source>
        <strain evidence="12">DSM 18266</strain>
    </source>
</reference>
<gene>
    <name evidence="11" type="ORF">G3480_08045</name>
</gene>
<evidence type="ECO:0000256" key="4">
    <source>
        <dbReference type="ARBA" id="ARBA00022597"/>
    </source>
</evidence>
<dbReference type="SUPFAM" id="SSF141868">
    <property type="entry name" value="EAL domain-like"/>
    <property type="match status" value="1"/>
</dbReference>
<organism evidence="11 12">
    <name type="scientific">Thiorhodococcus mannitoliphagus</name>
    <dbReference type="NCBI Taxonomy" id="329406"/>
    <lineage>
        <taxon>Bacteria</taxon>
        <taxon>Pseudomonadati</taxon>
        <taxon>Pseudomonadota</taxon>
        <taxon>Gammaproteobacteria</taxon>
        <taxon>Chromatiales</taxon>
        <taxon>Chromatiaceae</taxon>
        <taxon>Thiorhodococcus</taxon>
    </lineage>
</organism>
<dbReference type="InterPro" id="IPR004501">
    <property type="entry name" value="PTS_EIIC_3"/>
</dbReference>
<dbReference type="GO" id="GO:0009401">
    <property type="term" value="P:phosphoenolpyruvate-dependent sugar phosphotransferase system"/>
    <property type="evidence" value="ECO:0007669"/>
    <property type="project" value="InterPro"/>
</dbReference>
<dbReference type="AlphaFoldDB" id="A0A6P1DX89"/>
<evidence type="ECO:0000256" key="1">
    <source>
        <dbReference type="ARBA" id="ARBA00004651"/>
    </source>
</evidence>
<comment type="subcellular location">
    <subcellularLocation>
        <location evidence="1">Cell membrane</location>
        <topology evidence="1">Multi-pass membrane protein</topology>
    </subcellularLocation>
</comment>
<dbReference type="GO" id="GO:0008982">
    <property type="term" value="F:protein-N(PI)-phosphohistidine-sugar phosphotransferase activity"/>
    <property type="evidence" value="ECO:0007669"/>
    <property type="project" value="InterPro"/>
</dbReference>
<dbReference type="PANTHER" id="PTHR33121:SF70">
    <property type="entry name" value="SIGNALING PROTEIN YKOW"/>
    <property type="match status" value="1"/>
</dbReference>
<evidence type="ECO:0000256" key="7">
    <source>
        <dbReference type="ARBA" id="ARBA00023136"/>
    </source>
</evidence>
<dbReference type="Pfam" id="PF02378">
    <property type="entry name" value="PTS_EIIC"/>
    <property type="match status" value="1"/>
</dbReference>
<feature type="transmembrane region" description="Helical" evidence="8">
    <location>
        <begin position="332"/>
        <end position="354"/>
    </location>
</feature>
<keyword evidence="5 8" id="KW-0812">Transmembrane</keyword>
<keyword evidence="3" id="KW-1003">Cell membrane</keyword>
<evidence type="ECO:0000256" key="8">
    <source>
        <dbReference type="SAM" id="Phobius"/>
    </source>
</evidence>
<evidence type="ECO:0000256" key="3">
    <source>
        <dbReference type="ARBA" id="ARBA00022475"/>
    </source>
</evidence>
<dbReference type="InterPro" id="IPR050706">
    <property type="entry name" value="Cyclic-di-GMP_PDE-like"/>
</dbReference>
<feature type="transmembrane region" description="Helical" evidence="8">
    <location>
        <begin position="89"/>
        <end position="109"/>
    </location>
</feature>
<feature type="transmembrane region" description="Helical" evidence="8">
    <location>
        <begin position="193"/>
        <end position="214"/>
    </location>
</feature>
<dbReference type="Gene3D" id="3.20.20.450">
    <property type="entry name" value="EAL domain"/>
    <property type="match status" value="1"/>
</dbReference>
<evidence type="ECO:0000256" key="2">
    <source>
        <dbReference type="ARBA" id="ARBA00022448"/>
    </source>
</evidence>
<dbReference type="PROSITE" id="PS51105">
    <property type="entry name" value="PTS_EIIC_TYPE_3"/>
    <property type="match status" value="1"/>
</dbReference>
<name>A0A6P1DX89_9GAMM</name>
<feature type="transmembrane region" description="Helical" evidence="8">
    <location>
        <begin position="42"/>
        <end position="59"/>
    </location>
</feature>
<evidence type="ECO:0000313" key="11">
    <source>
        <dbReference type="EMBL" id="NEX20265.1"/>
    </source>
</evidence>
<dbReference type="InterPro" id="IPR001633">
    <property type="entry name" value="EAL_dom"/>
</dbReference>
<feature type="domain" description="EAL" evidence="9">
    <location>
        <begin position="472"/>
        <end position="726"/>
    </location>
</feature>
<dbReference type="GO" id="GO:0071111">
    <property type="term" value="F:cyclic-guanylate-specific phosphodiesterase activity"/>
    <property type="evidence" value="ECO:0007669"/>
    <property type="project" value="InterPro"/>
</dbReference>
<accession>A0A6P1DX89</accession>
<evidence type="ECO:0000256" key="6">
    <source>
        <dbReference type="ARBA" id="ARBA00022989"/>
    </source>
</evidence>
<proteinExistence type="predicted"/>
<feature type="transmembrane region" description="Helical" evidence="8">
    <location>
        <begin position="301"/>
        <end position="320"/>
    </location>
</feature>
<evidence type="ECO:0000313" key="12">
    <source>
        <dbReference type="Proteomes" id="UP000471640"/>
    </source>
</evidence>
<keyword evidence="6 8" id="KW-1133">Transmembrane helix</keyword>
<keyword evidence="7 8" id="KW-0472">Membrane</keyword>
<evidence type="ECO:0000259" key="10">
    <source>
        <dbReference type="PROSITE" id="PS51105"/>
    </source>
</evidence>
<feature type="transmembrane region" description="Helical" evidence="8">
    <location>
        <begin position="121"/>
        <end position="138"/>
    </location>
</feature>
<dbReference type="GO" id="GO:0005886">
    <property type="term" value="C:plasma membrane"/>
    <property type="evidence" value="ECO:0007669"/>
    <property type="project" value="UniProtKB-SubCell"/>
</dbReference>
<keyword evidence="2" id="KW-0813">Transport</keyword>
<feature type="transmembrane region" description="Helical" evidence="8">
    <location>
        <begin position="396"/>
        <end position="424"/>
    </location>
</feature>
<dbReference type="EMBL" id="JAAIJR010000024">
    <property type="protein sequence ID" value="NEX20265.1"/>
    <property type="molecule type" value="Genomic_DNA"/>
</dbReference>
<dbReference type="InterPro" id="IPR035919">
    <property type="entry name" value="EAL_sf"/>
</dbReference>
<dbReference type="Proteomes" id="UP000471640">
    <property type="component" value="Unassembled WGS sequence"/>
</dbReference>
<dbReference type="PANTHER" id="PTHR33121">
    <property type="entry name" value="CYCLIC DI-GMP PHOSPHODIESTERASE PDEF"/>
    <property type="match status" value="1"/>
</dbReference>
<dbReference type="CDD" id="cd01948">
    <property type="entry name" value="EAL"/>
    <property type="match status" value="1"/>
</dbReference>
<comment type="caution">
    <text evidence="11">The sequence shown here is derived from an EMBL/GenBank/DDBJ whole genome shotgun (WGS) entry which is preliminary data.</text>
</comment>
<dbReference type="Pfam" id="PF00563">
    <property type="entry name" value="EAL"/>
    <property type="match status" value="1"/>
</dbReference>
<dbReference type="SMART" id="SM00052">
    <property type="entry name" value="EAL"/>
    <property type="match status" value="1"/>
</dbReference>
<sequence>MNGSPFSRAASLARAPWGSRRALLDLLIEAGDQPLFLAIQRGLALVLPLIMVGALAILVRDFPSASIQQMLDAALGAQWRTRCGNLIDGTFGIASLALLCALSGTMATLHNQRHSGPHVSPIMAAVVVLSCFFVITAAGDTTTWRELFSLNRGLLVAMGVAALGSWIFLRLAQIEWLQLRFRMMGSDPVVRDILMITPAGMLTILCFGGLQWALTAAGVVDLYASTREWVESPFTDAGSGLGSGLAYVSLSQILWFFGAHGPNLLFAVEEHLLIPAGLANAAALQSGAEPAFIITKPFIDAFARLGGSGSSLCLIIAILFASRDVGSRRLAVFALFPALFNVNEPLLFGIPLILNPSYLIPFLLTPVIQTLTAFGATALELVPHTTIVMPWTTPPLISGFVATGSAAGVVMQLINLALGAIIYVPFVRFSDRVREHRGKRVMSGLLRAAESSETGVGGRKCLDRLGDEGRLAKALADDLALALKGNTQLFLEYQPQIGAKRDVVHGVEALLRWNHPVYGRVPPPVTVAIAEDMGMIDRLGAFVLAAACTQRAAWCGQVPDTLILSVNVSPRELLSPVFARTVIAVLEQSGLAPHLLELEITESTVLIPDRLALDSLRHLREMGIRIAIDDFGMGHASLRYLQELPIDTVKIDRSLTSGGPGGLNEHIVRSINELSRSLGILTIVEGVELDTQLSRFLALGCDTFQGYLFSRPLTPGDCLSFIGARQNNRQPIGAPNTCDHSVMVSRETL</sequence>
<keyword evidence="12" id="KW-1185">Reference proteome</keyword>
<dbReference type="PROSITE" id="PS50883">
    <property type="entry name" value="EAL"/>
    <property type="match status" value="1"/>
</dbReference>
<keyword evidence="4 11" id="KW-0762">Sugar transport</keyword>